<accession>A0A0F2M426</accession>
<keyword evidence="4 7" id="KW-0472">Membrane</keyword>
<comment type="similarity">
    <text evidence="5">Belongs to the SAT4 family.</text>
</comment>
<evidence type="ECO:0000256" key="4">
    <source>
        <dbReference type="ARBA" id="ARBA00023136"/>
    </source>
</evidence>
<keyword evidence="2 7" id="KW-0812">Transmembrane</keyword>
<feature type="compositionally biased region" description="Basic and acidic residues" evidence="6">
    <location>
        <begin position="364"/>
        <end position="384"/>
    </location>
</feature>
<comment type="caution">
    <text evidence="9">The sequence shown here is derived from an EMBL/GenBank/DDBJ whole genome shotgun (WGS) entry which is preliminary data.</text>
</comment>
<feature type="transmembrane region" description="Helical" evidence="7">
    <location>
        <begin position="137"/>
        <end position="165"/>
    </location>
</feature>
<dbReference type="GeneID" id="27666465"/>
<feature type="transmembrane region" description="Helical" evidence="7">
    <location>
        <begin position="95"/>
        <end position="116"/>
    </location>
</feature>
<organism evidence="9 10">
    <name type="scientific">Sporothrix schenckii 1099-18</name>
    <dbReference type="NCBI Taxonomy" id="1397361"/>
    <lineage>
        <taxon>Eukaryota</taxon>
        <taxon>Fungi</taxon>
        <taxon>Dikarya</taxon>
        <taxon>Ascomycota</taxon>
        <taxon>Pezizomycotina</taxon>
        <taxon>Sordariomycetes</taxon>
        <taxon>Sordariomycetidae</taxon>
        <taxon>Ophiostomatales</taxon>
        <taxon>Ophiostomataceae</taxon>
        <taxon>Sporothrix</taxon>
    </lineage>
</organism>
<dbReference type="RefSeq" id="XP_016586216.1">
    <property type="nucleotide sequence ID" value="XM_016731188.1"/>
</dbReference>
<evidence type="ECO:0000313" key="10">
    <source>
        <dbReference type="Proteomes" id="UP000033710"/>
    </source>
</evidence>
<evidence type="ECO:0000256" key="1">
    <source>
        <dbReference type="ARBA" id="ARBA00004141"/>
    </source>
</evidence>
<dbReference type="Pfam" id="PF20684">
    <property type="entry name" value="Fung_rhodopsin"/>
    <property type="match status" value="1"/>
</dbReference>
<proteinExistence type="inferred from homology"/>
<dbReference type="Proteomes" id="UP000033710">
    <property type="component" value="Unassembled WGS sequence"/>
</dbReference>
<feature type="region of interest" description="Disordered" evidence="6">
    <location>
        <begin position="284"/>
        <end position="384"/>
    </location>
</feature>
<dbReference type="AlphaFoldDB" id="A0A0F2M426"/>
<dbReference type="OrthoDB" id="3648173at2759"/>
<gene>
    <name evidence="9" type="ORF">SPSK_04380</name>
</gene>
<name>A0A0F2M426_SPOSC</name>
<dbReference type="PANTHER" id="PTHR33048">
    <property type="entry name" value="PTH11-LIKE INTEGRAL MEMBRANE PROTEIN (AFU_ORTHOLOGUE AFUA_5G11245)"/>
    <property type="match status" value="1"/>
</dbReference>
<evidence type="ECO:0000313" key="9">
    <source>
        <dbReference type="EMBL" id="KJR83540.1"/>
    </source>
</evidence>
<feature type="transmembrane region" description="Helical" evidence="7">
    <location>
        <begin position="20"/>
        <end position="41"/>
    </location>
</feature>
<evidence type="ECO:0000256" key="6">
    <source>
        <dbReference type="SAM" id="MobiDB-lite"/>
    </source>
</evidence>
<feature type="compositionally biased region" description="Polar residues" evidence="6">
    <location>
        <begin position="327"/>
        <end position="336"/>
    </location>
</feature>
<dbReference type="PANTHER" id="PTHR33048:SF47">
    <property type="entry name" value="INTEGRAL MEMBRANE PROTEIN-RELATED"/>
    <property type="match status" value="1"/>
</dbReference>
<dbReference type="KEGG" id="ssck:SPSK_04380"/>
<evidence type="ECO:0000259" key="8">
    <source>
        <dbReference type="Pfam" id="PF20684"/>
    </source>
</evidence>
<evidence type="ECO:0000256" key="2">
    <source>
        <dbReference type="ARBA" id="ARBA00022692"/>
    </source>
</evidence>
<reference evidence="9 10" key="2">
    <citation type="journal article" date="2015" name="Eukaryot. Cell">
        <title>Asexual propagation of a virulent clone complex in a human and feline outbreak of sporotrichosis.</title>
        <authorList>
            <person name="Teixeira Mde M."/>
            <person name="Rodrigues A.M."/>
            <person name="Tsui C.K."/>
            <person name="de Almeida L.G."/>
            <person name="Van Diepeningen A.D."/>
            <person name="van den Ende B.G."/>
            <person name="Fernandes G.F."/>
            <person name="Kano R."/>
            <person name="Hamelin R.C."/>
            <person name="Lopes-Bezerra L.M."/>
            <person name="Vasconcelos A.T."/>
            <person name="de Hoog S."/>
            <person name="de Camargo Z.P."/>
            <person name="Felipe M.S."/>
        </authorList>
    </citation>
    <scope>NUCLEOTIDE SEQUENCE [LARGE SCALE GENOMIC DNA]</scope>
    <source>
        <strain evidence="9 10">1099-18</strain>
    </source>
</reference>
<keyword evidence="3 7" id="KW-1133">Transmembrane helix</keyword>
<protein>
    <submittedName>
        <fullName evidence="9">Plasma membrane protein Pth11</fullName>
    </submittedName>
</protein>
<dbReference type="InterPro" id="IPR052337">
    <property type="entry name" value="SAT4-like"/>
</dbReference>
<feature type="transmembrane region" description="Helical" evidence="7">
    <location>
        <begin position="253"/>
        <end position="275"/>
    </location>
</feature>
<dbReference type="InterPro" id="IPR049326">
    <property type="entry name" value="Rhodopsin_dom_fungi"/>
</dbReference>
<comment type="subcellular location">
    <subcellularLocation>
        <location evidence="1">Membrane</location>
        <topology evidence="1">Multi-pass membrane protein</topology>
    </subcellularLocation>
</comment>
<feature type="compositionally biased region" description="Gly residues" evidence="6">
    <location>
        <begin position="288"/>
        <end position="304"/>
    </location>
</feature>
<dbReference type="GO" id="GO:0016020">
    <property type="term" value="C:membrane"/>
    <property type="evidence" value="ECO:0007669"/>
    <property type="project" value="UniProtKB-SubCell"/>
</dbReference>
<dbReference type="EMBL" id="AXCR01000010">
    <property type="protein sequence ID" value="KJR83540.1"/>
    <property type="molecule type" value="Genomic_DNA"/>
</dbReference>
<sequence length="384" mass="41549">MSHIPGENPALDAETRVPILIGTAVAFSIASSLVVMLRMYTRHAIVRAPGLDDYTMVVAAVLALGVTVSTIVQAQHGLGRHAWLVTDTATTMVQLKALFAGEVLYNLSQICTKVAFLLQYRRIFRDALYGHTRAVCFWLILFLLAWGVTQEFLVAFACIPVSLFVPSMAATCIESLVVWYLTSIMNIVTDFVLFLVPIPAVRQLRLPLRQKVLVMSLFCLGFFTCIISMVRLFTLHAALNSTDGTWDNAPTSWWTTIELNCGILCASIATLRPLIRALTGRPATKMSGSGGGISGGISGGGGGSSNTSRARSSVRKGAYPLHDLPTINDNESQSGLNLKDDEDAVVFDSGSGRRSMTAASDEFAETRPRGESGWRGRGLGREEA</sequence>
<feature type="domain" description="Rhodopsin" evidence="8">
    <location>
        <begin position="37"/>
        <end position="276"/>
    </location>
</feature>
<feature type="transmembrane region" description="Helical" evidence="7">
    <location>
        <begin position="212"/>
        <end position="233"/>
    </location>
</feature>
<evidence type="ECO:0000256" key="3">
    <source>
        <dbReference type="ARBA" id="ARBA00022989"/>
    </source>
</evidence>
<reference evidence="9 10" key="1">
    <citation type="journal article" date="2014" name="BMC Genomics">
        <title>Comparative genomics of the major fungal agents of human and animal Sporotrichosis: Sporothrix schenckii and Sporothrix brasiliensis.</title>
        <authorList>
            <person name="Teixeira M.M."/>
            <person name="de Almeida L.G."/>
            <person name="Kubitschek-Barreira P."/>
            <person name="Alves F.L."/>
            <person name="Kioshima E.S."/>
            <person name="Abadio A.K."/>
            <person name="Fernandes L."/>
            <person name="Derengowski L.S."/>
            <person name="Ferreira K.S."/>
            <person name="Souza R.C."/>
            <person name="Ruiz J.C."/>
            <person name="de Andrade N.C."/>
            <person name="Paes H.C."/>
            <person name="Nicola A.M."/>
            <person name="Albuquerque P."/>
            <person name="Gerber A.L."/>
            <person name="Martins V.P."/>
            <person name="Peconick L.D."/>
            <person name="Neto A.V."/>
            <person name="Chaucanez C.B."/>
            <person name="Silva P.A."/>
            <person name="Cunha O.L."/>
            <person name="de Oliveira F.F."/>
            <person name="dos Santos T.C."/>
            <person name="Barros A.L."/>
            <person name="Soares M.A."/>
            <person name="de Oliveira L.M."/>
            <person name="Marini M.M."/>
            <person name="Villalobos-Duno H."/>
            <person name="Cunha M.M."/>
            <person name="de Hoog S."/>
            <person name="da Silveira J.F."/>
            <person name="Henrissat B."/>
            <person name="Nino-Vega G.A."/>
            <person name="Cisalpino P.S."/>
            <person name="Mora-Montes H.M."/>
            <person name="Almeida S.R."/>
            <person name="Stajich J.E."/>
            <person name="Lopes-Bezerra L.M."/>
            <person name="Vasconcelos A.T."/>
            <person name="Felipe M.S."/>
        </authorList>
    </citation>
    <scope>NUCLEOTIDE SEQUENCE [LARGE SCALE GENOMIC DNA]</scope>
    <source>
        <strain evidence="9 10">1099-18</strain>
    </source>
</reference>
<feature type="transmembrane region" description="Helical" evidence="7">
    <location>
        <begin position="53"/>
        <end position="75"/>
    </location>
</feature>
<evidence type="ECO:0000256" key="7">
    <source>
        <dbReference type="SAM" id="Phobius"/>
    </source>
</evidence>
<evidence type="ECO:0000256" key="5">
    <source>
        <dbReference type="ARBA" id="ARBA00038359"/>
    </source>
</evidence>
<dbReference type="VEuPathDB" id="FungiDB:SPSK_04380"/>
<feature type="transmembrane region" description="Helical" evidence="7">
    <location>
        <begin position="177"/>
        <end position="200"/>
    </location>
</feature>